<evidence type="ECO:0008006" key="3">
    <source>
        <dbReference type="Google" id="ProtNLM"/>
    </source>
</evidence>
<sequence>MSGFDPELTGKGLGVRLAALRTALERYDGFAFRPGQAESTAPDDSAVADAALAFVVRALRTACDPVGWRILARLAAETTTTAELAAELSSPRIVAWEQVNDLVQVGLVSRELDGDQVRLTEAGHGIVELVELMAWAAAGVVAP</sequence>
<dbReference type="InterPro" id="IPR036388">
    <property type="entry name" value="WH-like_DNA-bd_sf"/>
</dbReference>
<dbReference type="Proteomes" id="UP000305546">
    <property type="component" value="Unassembled WGS sequence"/>
</dbReference>
<accession>A0A5C4M2I2</accession>
<evidence type="ECO:0000313" key="1">
    <source>
        <dbReference type="EMBL" id="TNC25822.1"/>
    </source>
</evidence>
<dbReference type="EMBL" id="VDFW01000010">
    <property type="protein sequence ID" value="TNC25822.1"/>
    <property type="molecule type" value="Genomic_DNA"/>
</dbReference>
<evidence type="ECO:0000313" key="2">
    <source>
        <dbReference type="Proteomes" id="UP000305546"/>
    </source>
</evidence>
<dbReference type="SUPFAM" id="SSF46785">
    <property type="entry name" value="Winged helix' DNA-binding domain"/>
    <property type="match status" value="1"/>
</dbReference>
<name>A0A5C4M2I2_9PSEU</name>
<comment type="caution">
    <text evidence="1">The sequence shown here is derived from an EMBL/GenBank/DDBJ whole genome shotgun (WGS) entry which is preliminary data.</text>
</comment>
<dbReference type="RefSeq" id="WP_139097207.1">
    <property type="nucleotide sequence ID" value="NZ_VDFW01000010.1"/>
</dbReference>
<organism evidence="1 2">
    <name type="scientific">Amycolatopsis alkalitolerans</name>
    <dbReference type="NCBI Taxonomy" id="2547244"/>
    <lineage>
        <taxon>Bacteria</taxon>
        <taxon>Bacillati</taxon>
        <taxon>Actinomycetota</taxon>
        <taxon>Actinomycetes</taxon>
        <taxon>Pseudonocardiales</taxon>
        <taxon>Pseudonocardiaceae</taxon>
        <taxon>Amycolatopsis</taxon>
    </lineage>
</organism>
<proteinExistence type="predicted"/>
<reference evidence="1 2" key="1">
    <citation type="submission" date="2019-06" db="EMBL/GenBank/DDBJ databases">
        <title>Amycolatopsis alkalitolerans sp. nov., isolated from Gastrodia elata Blume.</title>
        <authorList>
            <person name="Narsing Rao M.P."/>
            <person name="Li W.J."/>
        </authorList>
    </citation>
    <scope>NUCLEOTIDE SEQUENCE [LARGE SCALE GENOMIC DNA]</scope>
    <source>
        <strain evidence="1 2">SYSUP0005</strain>
    </source>
</reference>
<dbReference type="Gene3D" id="1.10.10.10">
    <property type="entry name" value="Winged helix-like DNA-binding domain superfamily/Winged helix DNA-binding domain"/>
    <property type="match status" value="1"/>
</dbReference>
<protein>
    <recommendedName>
        <fullName evidence="3">Winged helix-turn-helix transcriptional regulator</fullName>
    </recommendedName>
</protein>
<dbReference type="InterPro" id="IPR036390">
    <property type="entry name" value="WH_DNA-bd_sf"/>
</dbReference>
<gene>
    <name evidence="1" type="ORF">FG385_14375</name>
</gene>
<dbReference type="OrthoDB" id="9852455at2"/>
<keyword evidence="2" id="KW-1185">Reference proteome</keyword>
<dbReference type="AlphaFoldDB" id="A0A5C4M2I2"/>